<evidence type="ECO:0000313" key="1">
    <source>
        <dbReference type="EMBL" id="CBF89812.1"/>
    </source>
</evidence>
<dbReference type="VEuPathDB" id="FungiDB:AN0284"/>
<dbReference type="InParanoid" id="Q5BGP6"/>
<protein>
    <submittedName>
        <fullName evidence="1">Uncharacterized protein</fullName>
    </submittedName>
</protein>
<dbReference type="KEGG" id="ani:ANIA_00284"/>
<reference evidence="2" key="2">
    <citation type="journal article" date="2009" name="Fungal Genet. Biol.">
        <title>The 2008 update of the Aspergillus nidulans genome annotation: a community effort.</title>
        <authorList>
            <person name="Wortman J.R."/>
            <person name="Gilsenan J.M."/>
            <person name="Joardar V."/>
            <person name="Deegan J."/>
            <person name="Clutterbuck J."/>
            <person name="Andersen M.R."/>
            <person name="Archer D."/>
            <person name="Bencina M."/>
            <person name="Braus G."/>
            <person name="Coutinho P."/>
            <person name="von Dohren H."/>
            <person name="Doonan J."/>
            <person name="Driessen A.J."/>
            <person name="Durek P."/>
            <person name="Espeso E."/>
            <person name="Fekete E."/>
            <person name="Flipphi M."/>
            <person name="Estrada C.G."/>
            <person name="Geysens S."/>
            <person name="Goldman G."/>
            <person name="de Groot P.W."/>
            <person name="Hansen K."/>
            <person name="Harris S.D."/>
            <person name="Heinekamp T."/>
            <person name="Helmstaedt K."/>
            <person name="Henrissat B."/>
            <person name="Hofmann G."/>
            <person name="Homan T."/>
            <person name="Horio T."/>
            <person name="Horiuchi H."/>
            <person name="James S."/>
            <person name="Jones M."/>
            <person name="Karaffa L."/>
            <person name="Karanyi Z."/>
            <person name="Kato M."/>
            <person name="Keller N."/>
            <person name="Kelly D.E."/>
            <person name="Kiel J.A."/>
            <person name="Kim J.M."/>
            <person name="van der Klei I.J."/>
            <person name="Klis F.M."/>
            <person name="Kovalchuk A."/>
            <person name="Krasevec N."/>
            <person name="Kubicek C.P."/>
            <person name="Liu B."/>
            <person name="Maccabe A."/>
            <person name="Meyer V."/>
            <person name="Mirabito P."/>
            <person name="Miskei M."/>
            <person name="Mos M."/>
            <person name="Mullins J."/>
            <person name="Nelson D.R."/>
            <person name="Nielsen J."/>
            <person name="Oakley B.R."/>
            <person name="Osmani S.A."/>
            <person name="Pakula T."/>
            <person name="Paszewski A."/>
            <person name="Paulsen I."/>
            <person name="Pilsyk S."/>
            <person name="Pocsi I."/>
            <person name="Punt P.J."/>
            <person name="Ram A.F."/>
            <person name="Ren Q."/>
            <person name="Robellet X."/>
            <person name="Robson G."/>
            <person name="Seiboth B."/>
            <person name="van Solingen P."/>
            <person name="Specht T."/>
            <person name="Sun J."/>
            <person name="Taheri-Talesh N."/>
            <person name="Takeshita N."/>
            <person name="Ussery D."/>
            <person name="vanKuyk P.A."/>
            <person name="Visser H."/>
            <person name="van de Vondervoort P.J."/>
            <person name="de Vries R.P."/>
            <person name="Walton J."/>
            <person name="Xiang X."/>
            <person name="Xiong Y."/>
            <person name="Zeng A.P."/>
            <person name="Brandt B.W."/>
            <person name="Cornell M.J."/>
            <person name="van den Hondel C.A."/>
            <person name="Visser J."/>
            <person name="Oliver S.G."/>
            <person name="Turner G."/>
        </authorList>
    </citation>
    <scope>GENOME REANNOTATION</scope>
    <source>
        <strain evidence="2">FGSC A4 / ATCC 38163 / CBS 112.46 / NRRL 194 / M139</strain>
    </source>
</reference>
<accession>C8VUB7</accession>
<dbReference type="HOGENOM" id="CLU_882854_0_0_1"/>
<evidence type="ECO:0000313" key="2">
    <source>
        <dbReference type="Proteomes" id="UP000000560"/>
    </source>
</evidence>
<dbReference type="Proteomes" id="UP000000560">
    <property type="component" value="Chromosome VIII"/>
</dbReference>
<organism evidence="1 2">
    <name type="scientific">Emericella nidulans (strain FGSC A4 / ATCC 38163 / CBS 112.46 / NRRL 194 / M139)</name>
    <name type="common">Aspergillus nidulans</name>
    <dbReference type="NCBI Taxonomy" id="227321"/>
    <lineage>
        <taxon>Eukaryota</taxon>
        <taxon>Fungi</taxon>
        <taxon>Dikarya</taxon>
        <taxon>Ascomycota</taxon>
        <taxon>Pezizomycotina</taxon>
        <taxon>Eurotiomycetes</taxon>
        <taxon>Eurotiomycetidae</taxon>
        <taxon>Eurotiales</taxon>
        <taxon>Aspergillaceae</taxon>
        <taxon>Aspergillus</taxon>
        <taxon>Aspergillus subgen. Nidulantes</taxon>
    </lineage>
</organism>
<sequence>MQNAFYTISHHHFLWIMHNTSSKAKHIRDSLASVWIRPPLPSVALQLQGIDLSDCSWFSPALFIQDAVSYILPLIHIECSILGQHLTEATRMTWHVGGYSLTVGTFILVAALDRSLSLLFNRLITWHVQLLYFALAFDFDELDSLDRCDQVAGRAGHSKREISITSHNFKIRQRLQWVDFIGRHTESDPRDPGGVSDQAVMYPRNHVIRCKTDSSVPERHCPHPSPTLRRSVTLACQGFTCCQQFIDLFSWNLQEELSSIGRCYCCCISLPCLVPLSQVFGGPSRCIFWLAHDNITLLDICMSSWYSSTKYKPLG</sequence>
<proteinExistence type="predicted"/>
<accession>Q5BGP6</accession>
<dbReference type="EMBL" id="BN001308">
    <property type="protein sequence ID" value="CBF89812.1"/>
    <property type="molecule type" value="Genomic_DNA"/>
</dbReference>
<dbReference type="GeneID" id="2876061"/>
<gene>
    <name evidence="1" type="ORF">ANIA_00284</name>
</gene>
<dbReference type="AlphaFoldDB" id="Q5BGP6"/>
<keyword evidence="2" id="KW-1185">Reference proteome</keyword>
<name>Q5BGP6_EMENI</name>
<reference evidence="2" key="1">
    <citation type="journal article" date="2005" name="Nature">
        <title>Sequencing of Aspergillus nidulans and comparative analysis with A. fumigatus and A. oryzae.</title>
        <authorList>
            <person name="Galagan J.E."/>
            <person name="Calvo S.E."/>
            <person name="Cuomo C."/>
            <person name="Ma L.J."/>
            <person name="Wortman J.R."/>
            <person name="Batzoglou S."/>
            <person name="Lee S.I."/>
            <person name="Basturkmen M."/>
            <person name="Spevak C.C."/>
            <person name="Clutterbuck J."/>
            <person name="Kapitonov V."/>
            <person name="Jurka J."/>
            <person name="Scazzocchio C."/>
            <person name="Farman M."/>
            <person name="Butler J."/>
            <person name="Purcell S."/>
            <person name="Harris S."/>
            <person name="Braus G.H."/>
            <person name="Draht O."/>
            <person name="Busch S."/>
            <person name="D'Enfert C."/>
            <person name="Bouchier C."/>
            <person name="Goldman G.H."/>
            <person name="Bell-Pedersen D."/>
            <person name="Griffiths-Jones S."/>
            <person name="Doonan J.H."/>
            <person name="Yu J."/>
            <person name="Vienken K."/>
            <person name="Pain A."/>
            <person name="Freitag M."/>
            <person name="Selker E.U."/>
            <person name="Archer D.B."/>
            <person name="Penalva M.A."/>
            <person name="Oakley B.R."/>
            <person name="Momany M."/>
            <person name="Tanaka T."/>
            <person name="Kumagai T."/>
            <person name="Asai K."/>
            <person name="Machida M."/>
            <person name="Nierman W.C."/>
            <person name="Denning D.W."/>
            <person name="Caddick M."/>
            <person name="Hynes M."/>
            <person name="Paoletti M."/>
            <person name="Fischer R."/>
            <person name="Miller B."/>
            <person name="Dyer P."/>
            <person name="Sachs M.S."/>
            <person name="Osmani S.A."/>
            <person name="Birren B.W."/>
        </authorList>
    </citation>
    <scope>NUCLEOTIDE SEQUENCE [LARGE SCALE GENOMIC DNA]</scope>
    <source>
        <strain evidence="2">FGSC A4 / ATCC 38163 / CBS 112.46 / NRRL 194 / M139</strain>
    </source>
</reference>
<dbReference type="RefSeq" id="XP_657888.1">
    <property type="nucleotide sequence ID" value="XM_652796.1"/>
</dbReference>